<comment type="similarity">
    <text evidence="1 2">Belongs to the UPF0102 family.</text>
</comment>
<dbReference type="InterPro" id="IPR011335">
    <property type="entry name" value="Restrct_endonuc-II-like"/>
</dbReference>
<dbReference type="EMBL" id="JFFR01000028">
    <property type="protein sequence ID" value="KDN26830.1"/>
    <property type="molecule type" value="Genomic_DNA"/>
</dbReference>
<dbReference type="SUPFAM" id="SSF52980">
    <property type="entry name" value="Restriction endonuclease-like"/>
    <property type="match status" value="1"/>
</dbReference>
<dbReference type="OrthoDB" id="9794876at2"/>
<reference evidence="3 4" key="1">
    <citation type="submission" date="2014-02" db="EMBL/GenBank/DDBJ databases">
        <title>Vibrio fortis Dalian14 Genome Sequencing.</title>
        <authorList>
            <person name="Wang Y."/>
            <person name="Song L."/>
            <person name="Liu G."/>
            <person name="Ding J."/>
        </authorList>
    </citation>
    <scope>NUCLEOTIDE SEQUENCE [LARGE SCALE GENOMIC DNA]</scope>
    <source>
        <strain evidence="3 4">Dalian14</strain>
    </source>
</reference>
<comment type="caution">
    <text evidence="3">The sequence shown here is derived from an EMBL/GenBank/DDBJ whole genome shotgun (WGS) entry which is preliminary data.</text>
</comment>
<dbReference type="HAMAP" id="MF_00048">
    <property type="entry name" value="UPF0102"/>
    <property type="match status" value="1"/>
</dbReference>
<protein>
    <recommendedName>
        <fullName evidence="2">UPF0102 protein VFDL14_09180</fullName>
    </recommendedName>
</protein>
<keyword evidence="3" id="KW-0540">Nuclease</keyword>
<gene>
    <name evidence="3" type="ORF">VFDL14_09180</name>
</gene>
<dbReference type="Proteomes" id="UP000027219">
    <property type="component" value="Unassembled WGS sequence"/>
</dbReference>
<dbReference type="STRING" id="212667.VFDL14_09180"/>
<dbReference type="CDD" id="cd20736">
    <property type="entry name" value="PoNe_Nuclease"/>
    <property type="match status" value="1"/>
</dbReference>
<dbReference type="GO" id="GO:0004519">
    <property type="term" value="F:endonuclease activity"/>
    <property type="evidence" value="ECO:0007669"/>
    <property type="project" value="UniProtKB-KW"/>
</dbReference>
<dbReference type="PANTHER" id="PTHR34039">
    <property type="entry name" value="UPF0102 PROTEIN YRAN"/>
    <property type="match status" value="1"/>
</dbReference>
<evidence type="ECO:0000256" key="1">
    <source>
        <dbReference type="ARBA" id="ARBA00006738"/>
    </source>
</evidence>
<dbReference type="GO" id="GO:0003676">
    <property type="term" value="F:nucleic acid binding"/>
    <property type="evidence" value="ECO:0007669"/>
    <property type="project" value="InterPro"/>
</dbReference>
<sequence>MGLFSRTKLIQKLNAHRQVGDRYERVAKEHLEGHGLSLIEQNFVAKCGEIDLIMHHNQTIVFVEVKYRKQTRYGHAAEMVTATKAKKLINTANLWLMKQGMSVHSTNFRFDVVAIEGPSEQINWIENAITQG</sequence>
<organism evidence="3 4">
    <name type="scientific">Vibrio fortis</name>
    <dbReference type="NCBI Taxonomy" id="212667"/>
    <lineage>
        <taxon>Bacteria</taxon>
        <taxon>Pseudomonadati</taxon>
        <taxon>Pseudomonadota</taxon>
        <taxon>Gammaproteobacteria</taxon>
        <taxon>Vibrionales</taxon>
        <taxon>Vibrionaceae</taxon>
        <taxon>Vibrio</taxon>
    </lineage>
</organism>
<evidence type="ECO:0000256" key="2">
    <source>
        <dbReference type="HAMAP-Rule" id="MF_00048"/>
    </source>
</evidence>
<keyword evidence="3" id="KW-0378">Hydrolase</keyword>
<dbReference type="AlphaFoldDB" id="A0A066UID6"/>
<accession>A0A066UID6</accession>
<dbReference type="Gene3D" id="3.40.1350.10">
    <property type="match status" value="1"/>
</dbReference>
<dbReference type="NCBIfam" id="NF009150">
    <property type="entry name" value="PRK12497.1-3"/>
    <property type="match status" value="1"/>
</dbReference>
<dbReference type="PANTHER" id="PTHR34039:SF1">
    <property type="entry name" value="UPF0102 PROTEIN YRAN"/>
    <property type="match status" value="1"/>
</dbReference>
<dbReference type="RefSeq" id="WP_032553108.1">
    <property type="nucleotide sequence ID" value="NZ_JBEEAX010000002.1"/>
</dbReference>
<name>A0A066UID6_9VIBR</name>
<dbReference type="InterPro" id="IPR003509">
    <property type="entry name" value="UPF0102_YraN-like"/>
</dbReference>
<keyword evidence="4" id="KW-1185">Reference proteome</keyword>
<proteinExistence type="inferred from homology"/>
<keyword evidence="3" id="KW-0255">Endonuclease</keyword>
<evidence type="ECO:0000313" key="3">
    <source>
        <dbReference type="EMBL" id="KDN26830.1"/>
    </source>
</evidence>
<dbReference type="Pfam" id="PF02021">
    <property type="entry name" value="UPF0102"/>
    <property type="match status" value="1"/>
</dbReference>
<dbReference type="NCBIfam" id="TIGR00252">
    <property type="entry name" value="YraN family protein"/>
    <property type="match status" value="1"/>
</dbReference>
<evidence type="ECO:0000313" key="4">
    <source>
        <dbReference type="Proteomes" id="UP000027219"/>
    </source>
</evidence>
<dbReference type="InterPro" id="IPR011856">
    <property type="entry name" value="tRNA_endonuc-like_dom_sf"/>
</dbReference>